<evidence type="ECO:0000313" key="3">
    <source>
        <dbReference type="Proteomes" id="UP000002945"/>
    </source>
</evidence>
<feature type="chain" id="PRO_5002734673" description="Sugar-binding protein" evidence="1">
    <location>
        <begin position="21"/>
        <end position="377"/>
    </location>
</feature>
<comment type="caution">
    <text evidence="2">The sequence shown here is derived from an EMBL/GenBank/DDBJ whole genome shotgun (WGS) entry which is preliminary data.</text>
</comment>
<reference evidence="2 3" key="1">
    <citation type="journal article" date="2011" name="J. Bacteriol.">
        <title>Genome sequence of the algicidal bacterium Kordia algicida OT-1.</title>
        <authorList>
            <person name="Lee H.S."/>
            <person name="Kang S.G."/>
            <person name="Kwon K.K."/>
            <person name="Lee J.H."/>
            <person name="Kim S.J."/>
        </authorList>
    </citation>
    <scope>NUCLEOTIDE SEQUENCE [LARGE SCALE GENOMIC DNA]</scope>
    <source>
        <strain evidence="2 3">OT-1</strain>
    </source>
</reference>
<keyword evidence="1" id="KW-0732">Signal</keyword>
<proteinExistence type="predicted"/>
<evidence type="ECO:0008006" key="4">
    <source>
        <dbReference type="Google" id="ProtNLM"/>
    </source>
</evidence>
<sequence length="377" mass="45095">MKNYYIFLLSFCFAFANVHAQEFPRPELVSPEATFYTYLDNENISDPTKYNGKVKKITRTLREYEQGSQLTSTQKTMQFLNTDGELERTETRTYVYGIEDTKEVINHLENPKAEVKKVGNRTLKIIKNELNEDVGYEYDDKGDDVYVYENDLLTTFYNNNDSISYQYDAKNRLVEVKTLESLLLEEFNEENESTTMWRSSFEDRGYEKVIYRNDLPIKKIIYYKYGEVIDVYKKTFTYTPDKRLEKFETLYTRYLFDYYVDSIAINKQDYKTFPTVEMNDSIQKGIFTYSPTKKIEAYQRTKGKDREEYTIIYDKNDRMHIVEGTLTFYQKGRLVTLPVEYEYLYDDKGNPKNINSYYYLGGEKMLHKETSFEIEYY</sequence>
<feature type="signal peptide" evidence="1">
    <location>
        <begin position="1"/>
        <end position="20"/>
    </location>
</feature>
<dbReference type="EMBL" id="ABIB01000002">
    <property type="protein sequence ID" value="EDP97745.1"/>
    <property type="molecule type" value="Genomic_DNA"/>
</dbReference>
<organism evidence="2 3">
    <name type="scientific">Kordia algicida OT-1</name>
    <dbReference type="NCBI Taxonomy" id="391587"/>
    <lineage>
        <taxon>Bacteria</taxon>
        <taxon>Pseudomonadati</taxon>
        <taxon>Bacteroidota</taxon>
        <taxon>Flavobacteriia</taxon>
        <taxon>Flavobacteriales</taxon>
        <taxon>Flavobacteriaceae</taxon>
        <taxon>Kordia</taxon>
    </lineage>
</organism>
<keyword evidence="3" id="KW-1185">Reference proteome</keyword>
<dbReference type="Proteomes" id="UP000002945">
    <property type="component" value="Unassembled WGS sequence"/>
</dbReference>
<dbReference type="RefSeq" id="WP_007096793.1">
    <property type="nucleotide sequence ID" value="NZ_CP142125.1"/>
</dbReference>
<evidence type="ECO:0000313" key="2">
    <source>
        <dbReference type="EMBL" id="EDP97745.1"/>
    </source>
</evidence>
<protein>
    <recommendedName>
        <fullName evidence="4">Sugar-binding protein</fullName>
    </recommendedName>
</protein>
<dbReference type="eggNOG" id="ENOG502ZGUF">
    <property type="taxonomic scope" value="Bacteria"/>
</dbReference>
<dbReference type="OrthoDB" id="1414183at2"/>
<dbReference type="AlphaFoldDB" id="A9DMM8"/>
<gene>
    <name evidence="2" type="ORF">KAOT1_21322</name>
</gene>
<dbReference type="STRING" id="391587.KAOT1_21322"/>
<dbReference type="HOGENOM" id="CLU_733142_0_0_10"/>
<name>A9DMM8_9FLAO</name>
<accession>A9DMM8</accession>
<evidence type="ECO:0000256" key="1">
    <source>
        <dbReference type="SAM" id="SignalP"/>
    </source>
</evidence>